<comment type="caution">
    <text evidence="1">The sequence shown here is derived from an EMBL/GenBank/DDBJ whole genome shotgun (WGS) entry which is preliminary data.</text>
</comment>
<sequence>MIFRKSGLPLGGSPVSSYIQVMAKLPTDKEKQAPQSSQADVNAFLAKVEKAVPAQRSASDRPGRLIFAMDATASRQPMWDHACHLQADMFRETANIGGLSIQLVYYRGFNECKASRWQQDGKGLARIMSGVTCLGGHTQIGRVLRHGLNANDKGKVDALVFVGDAFEEDIDAVCHDAGQLGLVGIPVFLFQEGRDPVAERAFKQIAKLTGGAWCPFDADSAKQLRDLLSAVAVYASGGRQAMLDFARDRSDLKQLTQQIRER</sequence>
<dbReference type="EMBL" id="QRDW01000001">
    <property type="protein sequence ID" value="RED54046.1"/>
    <property type="molecule type" value="Genomic_DNA"/>
</dbReference>
<keyword evidence="2" id="KW-1185">Reference proteome</keyword>
<dbReference type="AlphaFoldDB" id="A0A3D9HYQ9"/>
<accession>A0A3D9HYQ9</accession>
<name>A0A3D9HYQ9_9PROT</name>
<evidence type="ECO:0008006" key="3">
    <source>
        <dbReference type="Google" id="ProtNLM"/>
    </source>
</evidence>
<dbReference type="Proteomes" id="UP000256845">
    <property type="component" value="Unassembled WGS sequence"/>
</dbReference>
<gene>
    <name evidence="1" type="ORF">DFP90_101847</name>
</gene>
<protein>
    <recommendedName>
        <fullName evidence="3">VWA domain-containing protein</fullName>
    </recommendedName>
</protein>
<proteinExistence type="predicted"/>
<dbReference type="InterPro" id="IPR036465">
    <property type="entry name" value="vWFA_dom_sf"/>
</dbReference>
<evidence type="ECO:0000313" key="2">
    <source>
        <dbReference type="Proteomes" id="UP000256845"/>
    </source>
</evidence>
<organism evidence="1 2">
    <name type="scientific">Aestuariispira insulae</name>
    <dbReference type="NCBI Taxonomy" id="1461337"/>
    <lineage>
        <taxon>Bacteria</taxon>
        <taxon>Pseudomonadati</taxon>
        <taxon>Pseudomonadota</taxon>
        <taxon>Alphaproteobacteria</taxon>
        <taxon>Rhodospirillales</taxon>
        <taxon>Kiloniellaceae</taxon>
        <taxon>Aestuariispira</taxon>
    </lineage>
</organism>
<evidence type="ECO:0000313" key="1">
    <source>
        <dbReference type="EMBL" id="RED54046.1"/>
    </source>
</evidence>
<dbReference type="SUPFAM" id="SSF53300">
    <property type="entry name" value="vWA-like"/>
    <property type="match status" value="1"/>
</dbReference>
<reference evidence="1 2" key="1">
    <citation type="submission" date="2018-07" db="EMBL/GenBank/DDBJ databases">
        <title>Genomic Encyclopedia of Type Strains, Phase III (KMG-III): the genomes of soil and plant-associated and newly described type strains.</title>
        <authorList>
            <person name="Whitman W."/>
        </authorList>
    </citation>
    <scope>NUCLEOTIDE SEQUENCE [LARGE SCALE GENOMIC DNA]</scope>
    <source>
        <strain evidence="1 2">CECT 8488</strain>
    </source>
</reference>